<evidence type="ECO:0008006" key="3">
    <source>
        <dbReference type="Google" id="ProtNLM"/>
    </source>
</evidence>
<evidence type="ECO:0000313" key="1">
    <source>
        <dbReference type="EMBL" id="ACC82461.1"/>
    </source>
</evidence>
<dbReference type="OrthoDB" id="486263at2"/>
<protein>
    <recommendedName>
        <fullName evidence="3">(2Fe-2S) ferredoxin domain-containing protein</fullName>
    </recommendedName>
</protein>
<proteinExistence type="predicted"/>
<evidence type="ECO:0000313" key="2">
    <source>
        <dbReference type="Proteomes" id="UP000001191"/>
    </source>
</evidence>
<sequence>MKKLIQRIKRLLQRIFKRFASNFQQTLPLINSRPLETSIPSVPPRWESGLVLVCSQCGNERSNSFHPTSKSSTASEDLENWLKSRLKFDGLWGEFRVVSTSCLGVCPKSGITVVIVSNRSGGNSPCLIIDPRSDRELLYSYIKQNKK</sequence>
<gene>
    <name evidence="1" type="ordered locus">Npun_F4083</name>
</gene>
<dbReference type="AlphaFoldDB" id="B2J7L6"/>
<dbReference type="Proteomes" id="UP000001191">
    <property type="component" value="Chromosome"/>
</dbReference>
<organism evidence="1 2">
    <name type="scientific">Nostoc punctiforme (strain ATCC 29133 / PCC 73102)</name>
    <dbReference type="NCBI Taxonomy" id="63737"/>
    <lineage>
        <taxon>Bacteria</taxon>
        <taxon>Bacillati</taxon>
        <taxon>Cyanobacteriota</taxon>
        <taxon>Cyanophyceae</taxon>
        <taxon>Nostocales</taxon>
        <taxon>Nostocaceae</taxon>
        <taxon>Nostoc</taxon>
    </lineage>
</organism>
<name>B2J7L6_NOSP7</name>
<dbReference type="RefSeq" id="WP_012410428.1">
    <property type="nucleotide sequence ID" value="NC_010628.1"/>
</dbReference>
<keyword evidence="2" id="KW-1185">Reference proteome</keyword>
<dbReference type="KEGG" id="npu:Npun_F4083"/>
<dbReference type="CDD" id="cd02980">
    <property type="entry name" value="TRX_Fd_family"/>
    <property type="match status" value="1"/>
</dbReference>
<dbReference type="EnsemblBacteria" id="ACC82461">
    <property type="protein sequence ID" value="ACC82461"/>
    <property type="gene ID" value="Npun_F4083"/>
</dbReference>
<dbReference type="eggNOG" id="ENOG5033MSY">
    <property type="taxonomic scope" value="Bacteria"/>
</dbReference>
<accession>B2J7L6</accession>
<dbReference type="HOGENOM" id="CLU_1766114_0_0_3"/>
<reference evidence="2" key="1">
    <citation type="submission" date="2008-04" db="EMBL/GenBank/DDBJ databases">
        <title>Complete sequence of chromosome of Nostoc punctiforme ATCC 29133.</title>
        <authorList>
            <consortium name="US DOE Joint Genome Institute"/>
            <person name="Copeland A."/>
            <person name="Lucas S."/>
            <person name="Lapidus A."/>
            <person name="Glavina del Rio T."/>
            <person name="Dalin E."/>
            <person name="Tice H."/>
            <person name="Pitluck S."/>
            <person name="Chain P."/>
            <person name="Malfatti S."/>
            <person name="Shin M."/>
            <person name="Vergez L."/>
            <person name="Schmutz J."/>
            <person name="Larimer F."/>
            <person name="Land M."/>
            <person name="Hauser L."/>
            <person name="Kyrpides N."/>
            <person name="Kim E."/>
            <person name="Meeks J.C."/>
            <person name="Elhai J."/>
            <person name="Campbell E.L."/>
            <person name="Thiel T."/>
            <person name="Longmire J."/>
            <person name="Potts M."/>
            <person name="Atlas R."/>
        </authorList>
    </citation>
    <scope>NUCLEOTIDE SEQUENCE [LARGE SCALE GENOMIC DNA]</scope>
    <source>
        <strain evidence="2">ATCC 29133 / PCC 73102</strain>
    </source>
</reference>
<dbReference type="EMBL" id="CP001037">
    <property type="protein sequence ID" value="ACC82461.1"/>
    <property type="molecule type" value="Genomic_DNA"/>
</dbReference>
<reference evidence="1 2" key="2">
    <citation type="journal article" date="2013" name="Plant Physiol.">
        <title>A Nostoc punctiforme Sugar Transporter Necessary to Establish a Cyanobacterium-Plant Symbiosis.</title>
        <authorList>
            <person name="Ekman M."/>
            <person name="Picossi S."/>
            <person name="Campbell E.L."/>
            <person name="Meeks J.C."/>
            <person name="Flores E."/>
        </authorList>
    </citation>
    <scope>NUCLEOTIDE SEQUENCE [LARGE SCALE GENOMIC DNA]</scope>
    <source>
        <strain evidence="2">ATCC 29133 / PCC 73102</strain>
    </source>
</reference>